<evidence type="ECO:0000256" key="6">
    <source>
        <dbReference type="SAM" id="Phobius"/>
    </source>
</evidence>
<evidence type="ECO:0000256" key="2">
    <source>
        <dbReference type="ARBA" id="ARBA00022475"/>
    </source>
</evidence>
<dbReference type="Proteomes" id="UP000267606">
    <property type="component" value="Unassembled WGS sequence"/>
</dbReference>
<keyword evidence="6" id="KW-0472">Membrane</keyword>
<keyword evidence="2" id="KW-1003">Cell membrane</keyword>
<dbReference type="GO" id="GO:0043005">
    <property type="term" value="C:neuron projection"/>
    <property type="evidence" value="ECO:0007669"/>
    <property type="project" value="TreeGrafter"/>
</dbReference>
<keyword evidence="3" id="KW-0297">G-protein coupled receptor</keyword>
<gene>
    <name evidence="7" type="ORF">OFLC_LOCUS15955</name>
</gene>
<evidence type="ECO:0000256" key="3">
    <source>
        <dbReference type="ARBA" id="ARBA00023040"/>
    </source>
</evidence>
<dbReference type="CDD" id="cd00637">
    <property type="entry name" value="7tm_classA_rhodopsin-like"/>
    <property type="match status" value="1"/>
</dbReference>
<evidence type="ECO:0000313" key="7">
    <source>
        <dbReference type="EMBL" id="VDP25313.1"/>
    </source>
</evidence>
<keyword evidence="6" id="KW-0812">Transmembrane</keyword>
<dbReference type="Gene3D" id="1.20.1070.10">
    <property type="entry name" value="Rhodopsin 7-helix transmembrane proteins"/>
    <property type="match status" value="1"/>
</dbReference>
<reference evidence="9" key="1">
    <citation type="submission" date="2016-06" db="UniProtKB">
        <authorList>
            <consortium name="WormBaseParasite"/>
        </authorList>
    </citation>
    <scope>IDENTIFICATION</scope>
</reference>
<feature type="transmembrane region" description="Helical" evidence="6">
    <location>
        <begin position="80"/>
        <end position="103"/>
    </location>
</feature>
<keyword evidence="5" id="KW-0807">Transducer</keyword>
<proteinExistence type="predicted"/>
<evidence type="ECO:0000256" key="4">
    <source>
        <dbReference type="ARBA" id="ARBA00023170"/>
    </source>
</evidence>
<dbReference type="GO" id="GO:0042277">
    <property type="term" value="F:peptide binding"/>
    <property type="evidence" value="ECO:0007669"/>
    <property type="project" value="TreeGrafter"/>
</dbReference>
<dbReference type="GO" id="GO:0005886">
    <property type="term" value="C:plasma membrane"/>
    <property type="evidence" value="ECO:0007669"/>
    <property type="project" value="UniProtKB-SubCell"/>
</dbReference>
<sequence length="153" mass="18083">MLSTLFAKSQMIRKGIQSFLFRRPWTQDKIPVIRIATYTLLLCLFHFVCWTPYWISVLYLLYLEIFPPPEFQMPTSSFIYFMYGVHALPYINSASNFILYGLLNRQLNQSYSKKHSKVSRKAQLHLIQQRVDFIDDSAKRKLNNDPSSCITFI</sequence>
<dbReference type="EMBL" id="UZAJ01043358">
    <property type="protein sequence ID" value="VDP25313.1"/>
    <property type="molecule type" value="Genomic_DNA"/>
</dbReference>
<reference evidence="7 8" key="2">
    <citation type="submission" date="2018-11" db="EMBL/GenBank/DDBJ databases">
        <authorList>
            <consortium name="Pathogen Informatics"/>
        </authorList>
    </citation>
    <scope>NUCLEOTIDE SEQUENCE [LARGE SCALE GENOMIC DNA]</scope>
</reference>
<keyword evidence="4" id="KW-0675">Receptor</keyword>
<dbReference type="GO" id="GO:0004930">
    <property type="term" value="F:G protein-coupled receptor activity"/>
    <property type="evidence" value="ECO:0007669"/>
    <property type="project" value="UniProtKB-KW"/>
</dbReference>
<evidence type="ECO:0000313" key="9">
    <source>
        <dbReference type="WBParaSite" id="OFLC_0001596801-mRNA-1"/>
    </source>
</evidence>
<dbReference type="WBParaSite" id="OFLC_0001596801-mRNA-1">
    <property type="protein sequence ID" value="OFLC_0001596801-mRNA-1"/>
    <property type="gene ID" value="OFLC_0001596801"/>
</dbReference>
<name>A0A183I893_9BILA</name>
<feature type="transmembrane region" description="Helical" evidence="6">
    <location>
        <begin position="32"/>
        <end position="60"/>
    </location>
</feature>
<keyword evidence="6" id="KW-1133">Transmembrane helix</keyword>
<keyword evidence="8" id="KW-1185">Reference proteome</keyword>
<dbReference type="STRING" id="387005.A0A183I893"/>
<dbReference type="PANTHER" id="PTHR24229">
    <property type="entry name" value="NEUROPEPTIDES RECEPTOR"/>
    <property type="match status" value="1"/>
</dbReference>
<evidence type="ECO:0000256" key="1">
    <source>
        <dbReference type="ARBA" id="ARBA00004651"/>
    </source>
</evidence>
<dbReference type="PANTHER" id="PTHR24229:SF53">
    <property type="entry name" value="NEUROPEPTIDE RECEPTOR 18"/>
    <property type="match status" value="1"/>
</dbReference>
<dbReference type="SUPFAM" id="SSF81321">
    <property type="entry name" value="Family A G protein-coupled receptor-like"/>
    <property type="match status" value="1"/>
</dbReference>
<comment type="subcellular location">
    <subcellularLocation>
        <location evidence="1">Cell membrane</location>
        <topology evidence="1">Multi-pass membrane protein</topology>
    </subcellularLocation>
</comment>
<accession>A0A183I893</accession>
<protein>
    <submittedName>
        <fullName evidence="9">G_PROTEIN_RECEP_F1_2 domain-containing protein</fullName>
    </submittedName>
</protein>
<organism evidence="9">
    <name type="scientific">Onchocerca flexuosa</name>
    <dbReference type="NCBI Taxonomy" id="387005"/>
    <lineage>
        <taxon>Eukaryota</taxon>
        <taxon>Metazoa</taxon>
        <taxon>Ecdysozoa</taxon>
        <taxon>Nematoda</taxon>
        <taxon>Chromadorea</taxon>
        <taxon>Rhabditida</taxon>
        <taxon>Spirurina</taxon>
        <taxon>Spiruromorpha</taxon>
        <taxon>Filarioidea</taxon>
        <taxon>Onchocercidae</taxon>
        <taxon>Onchocerca</taxon>
    </lineage>
</organism>
<evidence type="ECO:0000313" key="8">
    <source>
        <dbReference type="Proteomes" id="UP000267606"/>
    </source>
</evidence>
<evidence type="ECO:0000256" key="5">
    <source>
        <dbReference type="ARBA" id="ARBA00023224"/>
    </source>
</evidence>
<dbReference type="AlphaFoldDB" id="A0A183I893"/>